<protein>
    <submittedName>
        <fullName evidence="3">SDR family oxidoreductase</fullName>
    </submittedName>
</protein>
<dbReference type="SUPFAM" id="SSF51735">
    <property type="entry name" value="NAD(P)-binding Rossmann-fold domains"/>
    <property type="match status" value="1"/>
</dbReference>
<dbReference type="PANTHER" id="PTHR43639">
    <property type="entry name" value="OXIDOREDUCTASE, SHORT-CHAIN DEHYDROGENASE/REDUCTASE FAMILY (AFU_ORTHOLOGUE AFUA_5G02870)"/>
    <property type="match status" value="1"/>
</dbReference>
<accession>A0A6P1NGG5</accession>
<proteinExistence type="inferred from homology"/>
<evidence type="ECO:0000256" key="1">
    <source>
        <dbReference type="ARBA" id="ARBA00006484"/>
    </source>
</evidence>
<reference evidence="3 4" key="1">
    <citation type="submission" date="2020-01" db="EMBL/GenBank/DDBJ databases">
        <title>Genome sequencing of strain KACC 21507.</title>
        <authorList>
            <person name="Heo J."/>
            <person name="Kim S.-J."/>
            <person name="Kim J.-S."/>
            <person name="Hong S.-B."/>
            <person name="Kwon S.-W."/>
        </authorList>
    </citation>
    <scope>NUCLEOTIDE SEQUENCE [LARGE SCALE GENOMIC DNA]</scope>
    <source>
        <strain evidence="3 4">KACC 21507</strain>
    </source>
</reference>
<dbReference type="PRINTS" id="PR00081">
    <property type="entry name" value="GDHRDH"/>
</dbReference>
<dbReference type="Gene3D" id="3.40.50.720">
    <property type="entry name" value="NAD(P)-binding Rossmann-like Domain"/>
    <property type="match status" value="1"/>
</dbReference>
<evidence type="ECO:0000256" key="2">
    <source>
        <dbReference type="ARBA" id="ARBA00023002"/>
    </source>
</evidence>
<organism evidence="3 4">
    <name type="scientific">Aristophania vespae</name>
    <dbReference type="NCBI Taxonomy" id="2697033"/>
    <lineage>
        <taxon>Bacteria</taxon>
        <taxon>Pseudomonadati</taxon>
        <taxon>Pseudomonadota</taxon>
        <taxon>Alphaproteobacteria</taxon>
        <taxon>Acetobacterales</taxon>
        <taxon>Acetobacteraceae</taxon>
        <taxon>Aristophania</taxon>
    </lineage>
</organism>
<gene>
    <name evidence="3" type="ORF">GT348_01005</name>
</gene>
<name>A0A6P1NGG5_9PROT</name>
<dbReference type="PANTHER" id="PTHR43639:SF1">
    <property type="entry name" value="SHORT-CHAIN DEHYDROGENASE_REDUCTASE FAMILY PROTEIN"/>
    <property type="match status" value="1"/>
</dbReference>
<keyword evidence="4" id="KW-1185">Reference proteome</keyword>
<dbReference type="AlphaFoldDB" id="A0A6P1NGG5"/>
<dbReference type="InterPro" id="IPR002347">
    <property type="entry name" value="SDR_fam"/>
</dbReference>
<keyword evidence="2" id="KW-0560">Oxidoreductase</keyword>
<dbReference type="EMBL" id="CP047652">
    <property type="protein sequence ID" value="QHI96323.1"/>
    <property type="molecule type" value="Genomic_DNA"/>
</dbReference>
<evidence type="ECO:0000313" key="3">
    <source>
        <dbReference type="EMBL" id="QHI96323.1"/>
    </source>
</evidence>
<dbReference type="Pfam" id="PF13561">
    <property type="entry name" value="adh_short_C2"/>
    <property type="match status" value="1"/>
</dbReference>
<dbReference type="RefSeq" id="WP_160619381.1">
    <property type="nucleotide sequence ID" value="NZ_CP047652.1"/>
</dbReference>
<sequence length="257" mass="28181">MLSSEIPKVALVTGGALRLGRAMVQALAAQNFLVAIHCNRNVEAAHELLAKIDHKGCVVQADLSKEENLLPLMQEVKEKLGPVGVLINNASVFERDEFGTVSRESWDRHLEPNLRAPFVLSQEMVRALPKGAKGFILHMLDQRVWNLTPHFVSYTISRSALWSLTRTMALAFAPQVRVNAIGPGPVLPAEGQSREHFDQMCQQTPLQHGSSPEEVAQAIIMLLALPSVTGQMLALDSGQHLNWGPSSSVKDYVLEAL</sequence>
<dbReference type="NCBIfam" id="NF006597">
    <property type="entry name" value="PRK09134.1"/>
    <property type="match status" value="1"/>
</dbReference>
<dbReference type="Proteomes" id="UP000463975">
    <property type="component" value="Chromosome"/>
</dbReference>
<evidence type="ECO:0000313" key="4">
    <source>
        <dbReference type="Proteomes" id="UP000463975"/>
    </source>
</evidence>
<dbReference type="KEGG" id="bomb:GT348_01005"/>
<dbReference type="InterPro" id="IPR036291">
    <property type="entry name" value="NAD(P)-bd_dom_sf"/>
</dbReference>
<comment type="similarity">
    <text evidence="1">Belongs to the short-chain dehydrogenases/reductases (SDR) family.</text>
</comment>
<dbReference type="GO" id="GO:0016491">
    <property type="term" value="F:oxidoreductase activity"/>
    <property type="evidence" value="ECO:0007669"/>
    <property type="project" value="UniProtKB-KW"/>
</dbReference>